<feature type="transmembrane region" description="Helical" evidence="1">
    <location>
        <begin position="342"/>
        <end position="359"/>
    </location>
</feature>
<keyword evidence="1" id="KW-0472">Membrane</keyword>
<keyword evidence="1" id="KW-0812">Transmembrane</keyword>
<feature type="transmembrane region" description="Helical" evidence="1">
    <location>
        <begin position="209"/>
        <end position="230"/>
    </location>
</feature>
<proteinExistence type="predicted"/>
<dbReference type="EMBL" id="JARRAG010000002">
    <property type="protein sequence ID" value="MDG3004033.1"/>
    <property type="molecule type" value="Genomic_DNA"/>
</dbReference>
<comment type="caution">
    <text evidence="2">The sequence shown here is derived from an EMBL/GenBank/DDBJ whole genome shotgun (WGS) entry which is preliminary data.</text>
</comment>
<organism evidence="2 3">
    <name type="scientific">Paludisphaera mucosa</name>
    <dbReference type="NCBI Taxonomy" id="3030827"/>
    <lineage>
        <taxon>Bacteria</taxon>
        <taxon>Pseudomonadati</taxon>
        <taxon>Planctomycetota</taxon>
        <taxon>Planctomycetia</taxon>
        <taxon>Isosphaerales</taxon>
        <taxon>Isosphaeraceae</taxon>
        <taxon>Paludisphaera</taxon>
    </lineage>
</organism>
<dbReference type="RefSeq" id="WP_277860395.1">
    <property type="nucleotide sequence ID" value="NZ_JARRAG010000002.1"/>
</dbReference>
<name>A0ABT6F9G2_9BACT</name>
<evidence type="ECO:0000313" key="3">
    <source>
        <dbReference type="Proteomes" id="UP001216907"/>
    </source>
</evidence>
<feature type="transmembrane region" description="Helical" evidence="1">
    <location>
        <begin position="170"/>
        <end position="197"/>
    </location>
</feature>
<dbReference type="Proteomes" id="UP001216907">
    <property type="component" value="Unassembled WGS sequence"/>
</dbReference>
<evidence type="ECO:0008006" key="4">
    <source>
        <dbReference type="Google" id="ProtNLM"/>
    </source>
</evidence>
<keyword evidence="1" id="KW-1133">Transmembrane helix</keyword>
<feature type="transmembrane region" description="Helical" evidence="1">
    <location>
        <begin position="288"/>
        <end position="304"/>
    </location>
</feature>
<feature type="transmembrane region" description="Helical" evidence="1">
    <location>
        <begin position="102"/>
        <end position="127"/>
    </location>
</feature>
<keyword evidence="3" id="KW-1185">Reference proteome</keyword>
<evidence type="ECO:0000313" key="2">
    <source>
        <dbReference type="EMBL" id="MDG3004033.1"/>
    </source>
</evidence>
<reference evidence="2 3" key="1">
    <citation type="submission" date="2023-03" db="EMBL/GenBank/DDBJ databases">
        <title>Paludisphaera mucosa sp. nov. a novel planctomycete from northern fen.</title>
        <authorList>
            <person name="Ivanova A."/>
        </authorList>
    </citation>
    <scope>NUCLEOTIDE SEQUENCE [LARGE SCALE GENOMIC DNA]</scope>
    <source>
        <strain evidence="2 3">Pla2</strain>
    </source>
</reference>
<feature type="transmembrane region" description="Helical" evidence="1">
    <location>
        <begin position="139"/>
        <end position="158"/>
    </location>
</feature>
<protein>
    <recommendedName>
        <fullName evidence="4">Glycosyltransferase RgtA/B/C/D-like domain-containing protein</fullName>
    </recommendedName>
</protein>
<accession>A0ABT6F9G2</accession>
<sequence>MTAEPGLIADASRDDATPVAGIVWRVLLLVAFIMLTIPQWITQMGAGLDPSWCAALYLSAAKGLVHGRDFVFTYGPLGFALIPKEYGDVNLHAVALRLGLHLFWWTSVGVLLFRVKGYIAPLVFAATTAMSGIALDNDFNLILAGAMILTVTGFLVLAELDRRPEWAVPAAFIAGAAVLTKFNLGVACTGALGIWVLMRLARDHSPRVWMRLALLGLVYFGSMAAFFRAYSGPLDALWPFLRASRELASAYSTQMTSDDPASSGFNLMVSMLGLAALGLIVSLARRSAMAPAFAIMLFPMFVLYKGTVVRQSLGHFLSAWPVMVSLSALVLPAASRTFRTRIGATVAVALILVSGFWYAPTSVEKVVTRGAENWVALCKLDRTRAAMRAYDSKAKREQVLPDAFLERIGTAPVDIYPWETSYVWANDLNWRPRPVFQSYCAYTPLLDQMCADHYRGANAPKFIVYSHVAIDYEHPCIVDPRTWIEMLRWYDCVAGDGPLLLLQRREKPRWQGTQRLDVASSGFTKSYQPPDAGRGLTFIKVDFELSLLGKLQAMLYKVDPPLIRVEYKDGEPANHRLVWRNTAGGFLVSSLPRNIMGVVHLFQEGVADEVIGVSFHDPSGRLKPEFKITALKSGGDVVAPPAVATSTGGPVAR</sequence>
<feature type="transmembrane region" description="Helical" evidence="1">
    <location>
        <begin position="263"/>
        <end position="281"/>
    </location>
</feature>
<feature type="transmembrane region" description="Helical" evidence="1">
    <location>
        <begin position="316"/>
        <end position="335"/>
    </location>
</feature>
<feature type="transmembrane region" description="Helical" evidence="1">
    <location>
        <begin position="22"/>
        <end position="41"/>
    </location>
</feature>
<evidence type="ECO:0000256" key="1">
    <source>
        <dbReference type="SAM" id="Phobius"/>
    </source>
</evidence>
<gene>
    <name evidence="2" type="ORF">PZE19_09635</name>
</gene>